<evidence type="ECO:0000313" key="2">
    <source>
        <dbReference type="Proteomes" id="UP000007304"/>
    </source>
</evidence>
<dbReference type="PANTHER" id="PTHR21310:SF37">
    <property type="entry name" value="AMINOGLYCOSIDE PHOSPHOTRANSFERASE DOMAIN-CONTAINING PROTEIN"/>
    <property type="match status" value="1"/>
</dbReference>
<dbReference type="AlphaFoldDB" id="H6CAW3"/>
<dbReference type="GeneID" id="20313493"/>
<evidence type="ECO:0008006" key="3">
    <source>
        <dbReference type="Google" id="ProtNLM"/>
    </source>
</evidence>
<accession>H6CAW3</accession>
<proteinExistence type="predicted"/>
<dbReference type="HOGENOM" id="CLU_025005_3_2_1"/>
<dbReference type="Proteomes" id="UP000007304">
    <property type="component" value="Unassembled WGS sequence"/>
</dbReference>
<dbReference type="InterPro" id="IPR051678">
    <property type="entry name" value="AGP_Transferase"/>
</dbReference>
<keyword evidence="2" id="KW-1185">Reference proteome</keyword>
<organism evidence="1 2">
    <name type="scientific">Exophiala dermatitidis (strain ATCC 34100 / CBS 525.76 / NIH/UT8656)</name>
    <name type="common">Black yeast</name>
    <name type="synonym">Wangiella dermatitidis</name>
    <dbReference type="NCBI Taxonomy" id="858893"/>
    <lineage>
        <taxon>Eukaryota</taxon>
        <taxon>Fungi</taxon>
        <taxon>Dikarya</taxon>
        <taxon>Ascomycota</taxon>
        <taxon>Pezizomycotina</taxon>
        <taxon>Eurotiomycetes</taxon>
        <taxon>Chaetothyriomycetidae</taxon>
        <taxon>Chaetothyriales</taxon>
        <taxon>Herpotrichiellaceae</taxon>
        <taxon>Exophiala</taxon>
    </lineage>
</organism>
<dbReference type="OrthoDB" id="3645574at2759"/>
<evidence type="ECO:0000313" key="1">
    <source>
        <dbReference type="EMBL" id="EHY60911.1"/>
    </source>
</evidence>
<dbReference type="eggNOG" id="ENOG502RM0K">
    <property type="taxonomic scope" value="Eukaryota"/>
</dbReference>
<dbReference type="EMBL" id="JH226137">
    <property type="protein sequence ID" value="EHY60911.1"/>
    <property type="molecule type" value="Genomic_DNA"/>
</dbReference>
<dbReference type="RefSeq" id="XP_009161371.1">
    <property type="nucleotide sequence ID" value="XM_009163123.1"/>
</dbReference>
<name>H6CAW3_EXODN</name>
<dbReference type="PANTHER" id="PTHR21310">
    <property type="entry name" value="AMINOGLYCOSIDE PHOSPHOTRANSFERASE-RELATED-RELATED"/>
    <property type="match status" value="1"/>
</dbReference>
<dbReference type="EMBL" id="JH226137">
    <property type="protein sequence ID" value="EHY60910.1"/>
    <property type="molecule type" value="Genomic_DNA"/>
</dbReference>
<dbReference type="STRING" id="858893.H6CAW3"/>
<sequence length="525" mass="61188">MTILPSDACPSGSYTKPVTLAHNSGLSWEEVEEEDDNMLVKLPRNRLREEFLDDIQQHTSDIGGIVAHHLSLSKTQQCRIADRAEWLYGDFNACIPITVSNWRAQRLLLRCPFPHMVGQSFGLDEKIRCEAATFAWISSNCSEVPTPRLWGFGLPNGLSFKHIKYLPWYRRILQYTKNYFRSWFSRTPYYAPFIPTNSRFSLQSGYLLVDFIEKEQGRMLSEIWPPDTDEQKQNFYKSLSKIMLELARCPLPTIGSFTVHNSGEISLSNRPLTVRLPLFEGEGIPIDIPRDRCYLTTESYVHDLLKCLDSKLRYQPNSVRDEDDARAQMACLTTMRYLSSHFILDMPQTGPFYYIWTDPHASNIFVNEEYKISSLPDLEWFCSLPIQTLHIPFWLAGHDVDEFGGENKKDYRDMCTEFLTIFQRVACEYSTQHSQHCTEALQRTLEVGTQWYWASLYQPRATYNLFLDHLQPQFAPEHSTGSDLLQYERIVAQYWTKDADGFIKQKLRERDDYLTRLRLVNGRSC</sequence>
<reference evidence="1" key="1">
    <citation type="submission" date="2011-07" db="EMBL/GenBank/DDBJ databases">
        <title>The Genome Sequence of Exophiala (Wangiella) dermatitidis NIH/UT8656.</title>
        <authorList>
            <consortium name="The Broad Institute Genome Sequencing Platform"/>
            <person name="Cuomo C."/>
            <person name="Wang Z."/>
            <person name="Hunicke-Smith S."/>
            <person name="Szanislo P.J."/>
            <person name="Earl A."/>
            <person name="Young S.K."/>
            <person name="Zeng Q."/>
            <person name="Gargeya S."/>
            <person name="Fitzgerald M."/>
            <person name="Haas B."/>
            <person name="Abouelleil A."/>
            <person name="Alvarado L."/>
            <person name="Arachchi H.M."/>
            <person name="Berlin A."/>
            <person name="Brown A."/>
            <person name="Chapman S.B."/>
            <person name="Chen Z."/>
            <person name="Dunbar C."/>
            <person name="Freedman E."/>
            <person name="Gearin G."/>
            <person name="Gellesch M."/>
            <person name="Goldberg J."/>
            <person name="Griggs A."/>
            <person name="Gujja S."/>
            <person name="Heiman D."/>
            <person name="Howarth C."/>
            <person name="Larson L."/>
            <person name="Lui A."/>
            <person name="MacDonald P.J.P."/>
            <person name="Montmayeur A."/>
            <person name="Murphy C."/>
            <person name="Neiman D."/>
            <person name="Pearson M."/>
            <person name="Priest M."/>
            <person name="Roberts A."/>
            <person name="Saif S."/>
            <person name="Shea T."/>
            <person name="Shenoy N."/>
            <person name="Sisk P."/>
            <person name="Stolte C."/>
            <person name="Sykes S."/>
            <person name="Wortman J."/>
            <person name="Nusbaum C."/>
            <person name="Birren B."/>
        </authorList>
    </citation>
    <scope>NUCLEOTIDE SEQUENCE</scope>
    <source>
        <strain evidence="1">NIH/UT8656</strain>
    </source>
</reference>
<gene>
    <name evidence="1" type="ORF">HMPREF1120_08854</name>
</gene>
<dbReference type="VEuPathDB" id="FungiDB:HMPREF1120_08854"/>
<protein>
    <recommendedName>
        <fullName evidence="3">Aminoglycoside phosphotransferase domain-containing protein</fullName>
    </recommendedName>
</protein>
<dbReference type="RefSeq" id="XP_009161372.1">
    <property type="nucleotide sequence ID" value="XM_009163124.1"/>
</dbReference>